<dbReference type="SMART" id="SM00220">
    <property type="entry name" value="S_TKc"/>
    <property type="match status" value="1"/>
</dbReference>
<evidence type="ECO:0000256" key="5">
    <source>
        <dbReference type="PROSITE-ProRule" id="PRU10141"/>
    </source>
</evidence>
<keyword evidence="3 8" id="KW-0418">Kinase</keyword>
<keyword evidence="9" id="KW-1185">Reference proteome</keyword>
<accession>A0ABY6R9L0</accession>
<feature type="domain" description="Protein kinase" evidence="7">
    <location>
        <begin position="4"/>
        <end position="256"/>
    </location>
</feature>
<keyword evidence="2 5" id="KW-0547">Nucleotide-binding</keyword>
<dbReference type="InterPro" id="IPR017441">
    <property type="entry name" value="Protein_kinase_ATP_BS"/>
</dbReference>
<feature type="compositionally biased region" description="Low complexity" evidence="6">
    <location>
        <begin position="400"/>
        <end position="412"/>
    </location>
</feature>
<reference evidence="8" key="1">
    <citation type="submission" date="2021-09" db="EMBL/GenBank/DDBJ databases">
        <title>Complete genome sequence and metabolic characterization of Streptomyces tanashiensis DSM 731 the producer of antibacterial Kalafungin and diverse secondary metabolites.</title>
        <authorList>
            <person name="Abbasi M.N."/>
            <person name="Anwar M.N."/>
            <person name="Alam K."/>
            <person name="Shoaib M."/>
            <person name="Lin Z."/>
            <person name="Hayat M."/>
            <person name="Ali M.I."/>
            <person name="Malik H.M.T."/>
            <person name="Ahmed I."/>
            <person name="Li A."/>
            <person name="Hailong Wang H."/>
            <person name="Zhang Y."/>
        </authorList>
    </citation>
    <scope>NUCLEOTIDE SEQUENCE</scope>
    <source>
        <strain evidence="8">Kala</strain>
    </source>
</reference>
<dbReference type="CDD" id="cd14014">
    <property type="entry name" value="STKc_PknB_like"/>
    <property type="match status" value="1"/>
</dbReference>
<dbReference type="Proteomes" id="UP001164506">
    <property type="component" value="Chromosome"/>
</dbReference>
<keyword evidence="1" id="KW-0808">Transferase</keyword>
<dbReference type="PANTHER" id="PTHR43289:SF34">
    <property type="entry name" value="SERINE_THREONINE-PROTEIN KINASE YBDM-RELATED"/>
    <property type="match status" value="1"/>
</dbReference>
<evidence type="ECO:0000256" key="2">
    <source>
        <dbReference type="ARBA" id="ARBA00022741"/>
    </source>
</evidence>
<evidence type="ECO:0000256" key="3">
    <source>
        <dbReference type="ARBA" id="ARBA00022777"/>
    </source>
</evidence>
<dbReference type="InterPro" id="IPR000719">
    <property type="entry name" value="Prot_kinase_dom"/>
</dbReference>
<feature type="binding site" evidence="5">
    <location>
        <position position="32"/>
    </location>
    <ligand>
        <name>ATP</name>
        <dbReference type="ChEBI" id="CHEBI:30616"/>
    </ligand>
</feature>
<dbReference type="PROSITE" id="PS50011">
    <property type="entry name" value="PROTEIN_KINASE_DOM"/>
    <property type="match status" value="1"/>
</dbReference>
<feature type="region of interest" description="Disordered" evidence="6">
    <location>
        <begin position="326"/>
        <end position="412"/>
    </location>
</feature>
<proteinExistence type="predicted"/>
<evidence type="ECO:0000256" key="1">
    <source>
        <dbReference type="ARBA" id="ARBA00022679"/>
    </source>
</evidence>
<evidence type="ECO:0000313" key="8">
    <source>
        <dbReference type="EMBL" id="UZX26773.1"/>
    </source>
</evidence>
<feature type="compositionally biased region" description="Low complexity" evidence="6">
    <location>
        <begin position="349"/>
        <end position="364"/>
    </location>
</feature>
<dbReference type="SUPFAM" id="SSF56112">
    <property type="entry name" value="Protein kinase-like (PK-like)"/>
    <property type="match status" value="1"/>
</dbReference>
<dbReference type="RefSeq" id="WP_267260568.1">
    <property type="nucleotide sequence ID" value="NZ_CP084204.1"/>
</dbReference>
<protein>
    <submittedName>
        <fullName evidence="8">Protein kinase</fullName>
    </submittedName>
</protein>
<dbReference type="PROSITE" id="PS00107">
    <property type="entry name" value="PROTEIN_KINASE_ATP"/>
    <property type="match status" value="1"/>
</dbReference>
<name>A0ABY6R9L0_9ACTN</name>
<evidence type="ECO:0000313" key="9">
    <source>
        <dbReference type="Proteomes" id="UP001164506"/>
    </source>
</evidence>
<gene>
    <name evidence="8" type="ORF">LDH80_38240</name>
</gene>
<evidence type="ECO:0000256" key="4">
    <source>
        <dbReference type="ARBA" id="ARBA00022840"/>
    </source>
</evidence>
<dbReference type="GeneID" id="95605403"/>
<organism evidence="8 9">
    <name type="scientific">Streptomyces tanashiensis</name>
    <dbReference type="NCBI Taxonomy" id="67367"/>
    <lineage>
        <taxon>Bacteria</taxon>
        <taxon>Bacillati</taxon>
        <taxon>Actinomycetota</taxon>
        <taxon>Actinomycetes</taxon>
        <taxon>Kitasatosporales</taxon>
        <taxon>Streptomycetaceae</taxon>
        <taxon>Streptomyces</taxon>
    </lineage>
</organism>
<dbReference type="Pfam" id="PF00069">
    <property type="entry name" value="Pkinase"/>
    <property type="match status" value="1"/>
</dbReference>
<keyword evidence="4 5" id="KW-0067">ATP-binding</keyword>
<dbReference type="Gene3D" id="1.10.510.10">
    <property type="entry name" value="Transferase(Phosphotransferase) domain 1"/>
    <property type="match status" value="1"/>
</dbReference>
<sequence length="658" mass="69526">MGPFRIIGRLGAGGMGTVHAGLDPQGVRVAVKVIHPAQAEDPEFRARFRREVTLSSRVVGPCLIPLLAADTESESPWLATEYAPGPTLNQHLATHGPLVGASLYAFAAGTAQALAAIHQAGVVHRDVKPQNVILTPVGPRVLDFGIAHAADGTSVTRTGVMTGTPGWISPEHYRTGTAGPAGDMFAWGAIVAYAATGRLPFGTAAPDVVAYRVMSEAPDLAGLPQPLGELVEKALAKSPDERPSAHEAAERCTSLLAGQTTQVLPVPTGMEPTLVGGLIEAEWHMPTLDDPAWQVRRPASRKRAVITAIVIGSVVGGVAGGALAFPSSHGSTDKSTTARSTLPASPGRTPSTDSNSSTTPAARTEPPPTPRSVEDALASVPNPAYTRSEDETQPMPGEWAASTRAETSQETAAAQEIRDLARTMLATKGWEQSIPDVTFNREAQTIVVTAGPVPQIPEDHQDLFRRIGEMAACTVVSRHLKEQPAIWPYGRFSVYWLYGKQANDESVLGFGDAADGCSREIAGRWLGDESGLATAGIPSSDKAEIRVADSTVKALQAAWDARAGEMSLPPLGTGTVKLGFDPVEHAMYVWADEDGYGPLGGRAQQSHLTDVVEKTGCRKLLAEADTNSGWRYDRYVVALYWGNEGEKQILDSGSCTKG</sequence>
<evidence type="ECO:0000256" key="6">
    <source>
        <dbReference type="SAM" id="MobiDB-lite"/>
    </source>
</evidence>
<feature type="compositionally biased region" description="Polar residues" evidence="6">
    <location>
        <begin position="328"/>
        <end position="343"/>
    </location>
</feature>
<dbReference type="PANTHER" id="PTHR43289">
    <property type="entry name" value="MITOGEN-ACTIVATED PROTEIN KINASE KINASE KINASE 20-RELATED"/>
    <property type="match status" value="1"/>
</dbReference>
<dbReference type="InterPro" id="IPR011009">
    <property type="entry name" value="Kinase-like_dom_sf"/>
</dbReference>
<dbReference type="Gene3D" id="3.30.200.20">
    <property type="entry name" value="Phosphorylase Kinase, domain 1"/>
    <property type="match status" value="1"/>
</dbReference>
<dbReference type="GO" id="GO:0016301">
    <property type="term" value="F:kinase activity"/>
    <property type="evidence" value="ECO:0007669"/>
    <property type="project" value="UniProtKB-KW"/>
</dbReference>
<dbReference type="PROSITE" id="PS00108">
    <property type="entry name" value="PROTEIN_KINASE_ST"/>
    <property type="match status" value="1"/>
</dbReference>
<dbReference type="InterPro" id="IPR008271">
    <property type="entry name" value="Ser/Thr_kinase_AS"/>
</dbReference>
<dbReference type="EMBL" id="CP084204">
    <property type="protein sequence ID" value="UZX26773.1"/>
    <property type="molecule type" value="Genomic_DNA"/>
</dbReference>
<evidence type="ECO:0000259" key="7">
    <source>
        <dbReference type="PROSITE" id="PS50011"/>
    </source>
</evidence>